<evidence type="ECO:0000256" key="1">
    <source>
        <dbReference type="ARBA" id="ARBA00009199"/>
    </source>
</evidence>
<dbReference type="SUPFAM" id="SSF75304">
    <property type="entry name" value="Amidase signature (AS) enzymes"/>
    <property type="match status" value="2"/>
</dbReference>
<evidence type="ECO:0000259" key="3">
    <source>
        <dbReference type="Pfam" id="PF01425"/>
    </source>
</evidence>
<dbReference type="InterPro" id="IPR023631">
    <property type="entry name" value="Amidase_dom"/>
</dbReference>
<proteinExistence type="inferred from homology"/>
<organism evidence="4 5">
    <name type="scientific">[Emmonsia] crescens</name>
    <dbReference type="NCBI Taxonomy" id="73230"/>
    <lineage>
        <taxon>Eukaryota</taxon>
        <taxon>Fungi</taxon>
        <taxon>Dikarya</taxon>
        <taxon>Ascomycota</taxon>
        <taxon>Pezizomycotina</taxon>
        <taxon>Eurotiomycetes</taxon>
        <taxon>Eurotiomycetidae</taxon>
        <taxon>Onygenales</taxon>
        <taxon>Ajellomycetaceae</taxon>
        <taxon>Emergomyces</taxon>
    </lineage>
</organism>
<evidence type="ECO:0000256" key="2">
    <source>
        <dbReference type="ARBA" id="ARBA00022801"/>
    </source>
</evidence>
<comment type="similarity">
    <text evidence="1">Belongs to the amidase family.</text>
</comment>
<dbReference type="EMBL" id="PDND01000001">
    <property type="protein sequence ID" value="PGH37071.1"/>
    <property type="molecule type" value="Genomic_DNA"/>
</dbReference>
<dbReference type="InterPro" id="IPR036928">
    <property type="entry name" value="AS_sf"/>
</dbReference>
<evidence type="ECO:0000313" key="4">
    <source>
        <dbReference type="EMBL" id="PGH37071.1"/>
    </source>
</evidence>
<keyword evidence="2" id="KW-0378">Hydrolase</keyword>
<dbReference type="PANTHER" id="PTHR46072">
    <property type="entry name" value="AMIDASE-RELATED-RELATED"/>
    <property type="match status" value="1"/>
</dbReference>
<feature type="domain" description="Amidase" evidence="3">
    <location>
        <begin position="18"/>
        <end position="43"/>
    </location>
</feature>
<dbReference type="Pfam" id="PF01425">
    <property type="entry name" value="Amidase"/>
    <property type="match status" value="1"/>
</dbReference>
<evidence type="ECO:0000313" key="5">
    <source>
        <dbReference type="Proteomes" id="UP000226031"/>
    </source>
</evidence>
<name>A0A2B7ZUH9_9EURO</name>
<dbReference type="GO" id="GO:0016787">
    <property type="term" value="F:hydrolase activity"/>
    <property type="evidence" value="ECO:0007669"/>
    <property type="project" value="UniProtKB-KW"/>
</dbReference>
<dbReference type="Gene3D" id="3.90.1300.10">
    <property type="entry name" value="Amidase signature (AS) domain"/>
    <property type="match status" value="3"/>
</dbReference>
<dbReference type="PANTHER" id="PTHR46072:SF11">
    <property type="entry name" value="AMIDASE-RELATED"/>
    <property type="match status" value="1"/>
</dbReference>
<sequence>MPVQKRNSWIIIFKNPEIKGPLHGLPISVKDQCRITGTETTCGGLRLSAGRTPFYRVLNFMEGKEIVESVVGPMSHSPQSLELFTKTVVDSQPWLRDPKCHPIPWRGAELDDIASGGYEPRRYKGLPVAVQVVGQRLEEERVLGIAQALQKLLKSCKSSR</sequence>
<comment type="caution">
    <text evidence="4">The sequence shown here is derived from an EMBL/GenBank/DDBJ whole genome shotgun (WGS) entry which is preliminary data.</text>
</comment>
<dbReference type="Proteomes" id="UP000226031">
    <property type="component" value="Unassembled WGS sequence"/>
</dbReference>
<keyword evidence="5" id="KW-1185">Reference proteome</keyword>
<dbReference type="STRING" id="73230.A0A2B7ZUH9"/>
<accession>A0A2B7ZUH9</accession>
<reference evidence="4 5" key="1">
    <citation type="submission" date="2017-10" db="EMBL/GenBank/DDBJ databases">
        <title>Comparative genomics in systemic dimorphic fungi from Ajellomycetaceae.</title>
        <authorList>
            <person name="Munoz J.F."/>
            <person name="Mcewen J.G."/>
            <person name="Clay O.K."/>
            <person name="Cuomo C.A."/>
        </authorList>
    </citation>
    <scope>NUCLEOTIDE SEQUENCE [LARGE SCALE GENOMIC DNA]</scope>
    <source>
        <strain evidence="4 5">UAMH4076</strain>
    </source>
</reference>
<gene>
    <name evidence="4" type="ORF">GX50_00054</name>
</gene>
<protein>
    <recommendedName>
        <fullName evidence="3">Amidase domain-containing protein</fullName>
    </recommendedName>
</protein>
<dbReference type="AlphaFoldDB" id="A0A2B7ZUH9"/>